<dbReference type="InterPro" id="IPR052894">
    <property type="entry name" value="AsmA-related"/>
</dbReference>
<sequence>MKWLKRLLLILGVLVLLVVGGVGIFIATFNPNAYKAQIEAVIKDKTGRTLTLAGNMQLAIYPWLGLRLNDVSLSNPPGFGSQPFARVAQVSLYVEILPLLQHRLVVNKVVVDGLDLALERNAQGVGNWASLGGKTVASAPATRAGAVNKAQANPAVAAAGAPFALSVAGVDVRNARVTWTDQADGARMVLAPLNLSVGKLGPGKSAPLSLSFHVESAKPALGVDARLNAQLGVSLEQGSYTLKNIVFNVDAKGDSLPNGEIKSALTGDLAVSTAKGGAVQFAPFKLKVNGTQADGSLALSDFARPAIQFKLHSSGINLDRVMAMLASTSNTTAAVPSSQAVASNSDNTPIALPVAMLRKLTVNGEMTVDRLLAEKLTLTSVKAVLKGRNGVLHLAPVSASLYGGNLQADATLNVRGVTPQYTIDAGMQKVQIGDLLKDYAGDNYMTGLARFDAKLATAGNTVNGLMRGLNGQLALAVTDGSVQHSRLASTVQTLMAILHKTKSGSRKETHFASLTGTANVNSGVISNQNLLLNAIRFKAAGHGTADLVKRRVDYVLEFSNVHGTGSVIPLKISGPFDHLGYKIELASVLQEAAKKQAQKELNKQADKLKQELQKQLPSSLKGLF</sequence>
<evidence type="ECO:0000259" key="1">
    <source>
        <dbReference type="Pfam" id="PF05170"/>
    </source>
</evidence>
<gene>
    <name evidence="2" type="ORF">BW247_11370</name>
</gene>
<evidence type="ECO:0000313" key="2">
    <source>
        <dbReference type="EMBL" id="APZ43610.1"/>
    </source>
</evidence>
<dbReference type="PANTHER" id="PTHR30441">
    <property type="entry name" value="DUF748 DOMAIN-CONTAINING PROTEIN"/>
    <property type="match status" value="1"/>
</dbReference>
<feature type="domain" description="AsmA" evidence="1">
    <location>
        <begin position="2"/>
        <end position="298"/>
    </location>
</feature>
<dbReference type="RefSeq" id="WP_076837247.1">
    <property type="nucleotide sequence ID" value="NZ_CP019434.1"/>
</dbReference>
<dbReference type="GO" id="GO:0005886">
    <property type="term" value="C:plasma membrane"/>
    <property type="evidence" value="ECO:0007669"/>
    <property type="project" value="TreeGrafter"/>
</dbReference>
<dbReference type="PANTHER" id="PTHR30441:SF4">
    <property type="entry name" value="PROTEIN ASMA"/>
    <property type="match status" value="1"/>
</dbReference>
<dbReference type="Pfam" id="PF05170">
    <property type="entry name" value="AsmA"/>
    <property type="match status" value="2"/>
</dbReference>
<accession>A0A1P8UIF5</accession>
<dbReference type="AlphaFoldDB" id="A0A1P8UIF5"/>
<dbReference type="InterPro" id="IPR007844">
    <property type="entry name" value="AsmA"/>
</dbReference>
<dbReference type="OrthoDB" id="9766390at2"/>
<dbReference type="GO" id="GO:0090313">
    <property type="term" value="P:regulation of protein targeting to membrane"/>
    <property type="evidence" value="ECO:0007669"/>
    <property type="project" value="TreeGrafter"/>
</dbReference>
<dbReference type="KEGG" id="afy:BW247_11370"/>
<protein>
    <recommendedName>
        <fullName evidence="1">AsmA domain-containing protein</fullName>
    </recommendedName>
</protein>
<evidence type="ECO:0000313" key="3">
    <source>
        <dbReference type="Proteomes" id="UP000243807"/>
    </source>
</evidence>
<feature type="domain" description="AsmA" evidence="1">
    <location>
        <begin position="303"/>
        <end position="529"/>
    </location>
</feature>
<proteinExistence type="predicted"/>
<keyword evidence="3" id="KW-1185">Reference proteome</keyword>
<reference evidence="2 3" key="1">
    <citation type="submission" date="2017-01" db="EMBL/GenBank/DDBJ databases">
        <title>Draft sequence of Acidihalobacter ferrooxidans strain DSM 14175 (strain V8).</title>
        <authorList>
            <person name="Khaleque H.N."/>
            <person name="Ramsay J.P."/>
            <person name="Murphy R.J.T."/>
            <person name="Kaksonen A.H."/>
            <person name="Boxall N.J."/>
            <person name="Watkin E.L.J."/>
        </authorList>
    </citation>
    <scope>NUCLEOTIDE SEQUENCE [LARGE SCALE GENOMIC DNA]</scope>
    <source>
        <strain evidence="2 3">V8</strain>
    </source>
</reference>
<organism evidence="2 3">
    <name type="scientific">Acidihalobacter ferrooxydans</name>
    <dbReference type="NCBI Taxonomy" id="1765967"/>
    <lineage>
        <taxon>Bacteria</taxon>
        <taxon>Pseudomonadati</taxon>
        <taxon>Pseudomonadota</taxon>
        <taxon>Gammaproteobacteria</taxon>
        <taxon>Chromatiales</taxon>
        <taxon>Ectothiorhodospiraceae</taxon>
        <taxon>Acidihalobacter</taxon>
    </lineage>
</organism>
<name>A0A1P8UIF5_9GAMM</name>
<dbReference type="EMBL" id="CP019434">
    <property type="protein sequence ID" value="APZ43610.1"/>
    <property type="molecule type" value="Genomic_DNA"/>
</dbReference>
<dbReference type="Proteomes" id="UP000243807">
    <property type="component" value="Chromosome"/>
</dbReference>
<dbReference type="STRING" id="1765967.BW247_11370"/>